<proteinExistence type="predicted"/>
<dbReference type="InterPro" id="IPR039379">
    <property type="entry name" value="Protoglobin_sensor_dom"/>
</dbReference>
<sequence>MSKSAKLNRIKVSDPKRLEQIQFIGITSEKLQRINEQQDVLAPFIPEIVNRLYEEIYMIESLGKIIDEYSTLERLKRAQCRYLEQCLTGMIDDTYIEDRLTIGKVHSKIGLNLQWYLATYAKYINVITEIGQSILHEKLVPFINALQALFSFDMQLTMEAYNEFELDRAVHPLRYELKKIQYENGLTDEDLICLDEFSGLISFQASNLSELFQDLLAERIKNHESLRTLLYSKDYFIYISSLVVQFFQERVYRKPEIFYRLIQDWSRLIINNKISHQHFQMIGDCLEEALKKVFLSNENHSLDPKLFNYITAFDRLYKFIKSLIQETVQPYQFLQNFQFLDVYAYEISSTDFGRITWVNNKMQKLLDTKKSNTIFPQNFGSRCYELIFNRAVPCTECPLLNKRDHATLTLEMEEKVPHYYKVRPFSVNNIFDLSRSLLVMQDTTKESKILFDTLDRLLKLAEFRDDDTGTHVYRIGVLSGMLAKLIGKDEQFVENISLAARFHDIGKVGIPDSILNKPAKLTNEEWESMKTHSLIGHRILSNLELPVIQMAATIAYTHHEWWNGKGYPNGIAGEAIPLEGRIVAIVDVFDALLSKRVYKDALSAEKVKKILEEGRGRQFDPYLLDLFLKMWEDFLECRTQLARL</sequence>
<evidence type="ECO:0000259" key="1">
    <source>
        <dbReference type="PROSITE" id="PS51832"/>
    </source>
</evidence>
<dbReference type="Pfam" id="PF13487">
    <property type="entry name" value="HD_5"/>
    <property type="match status" value="1"/>
</dbReference>
<dbReference type="Proteomes" id="UP000092578">
    <property type="component" value="Unassembled WGS sequence"/>
</dbReference>
<dbReference type="PANTHER" id="PTHR45228:SF1">
    <property type="entry name" value="CYCLIC DI-GMP PHOSPHODIESTERASE TM_0186"/>
    <property type="match status" value="1"/>
</dbReference>
<dbReference type="SUPFAM" id="SSF109604">
    <property type="entry name" value="HD-domain/PDEase-like"/>
    <property type="match status" value="1"/>
</dbReference>
<reference evidence="3" key="1">
    <citation type="submission" date="2016-05" db="EMBL/GenBank/DDBJ databases">
        <authorList>
            <person name="Liu B."/>
            <person name="Wang J."/>
            <person name="Zhu Y."/>
            <person name="Liu G."/>
            <person name="Chen Q."/>
            <person name="Chen Z."/>
            <person name="Lan J."/>
            <person name="Che J."/>
            <person name="Ge C."/>
            <person name="Shi H."/>
            <person name="Pan Z."/>
            <person name="Liu X."/>
        </authorList>
    </citation>
    <scope>NUCLEOTIDE SEQUENCE [LARGE SCALE GENOMIC DNA]</scope>
    <source>
        <strain evidence="3">FJAT-27215</strain>
    </source>
</reference>
<accession>A0A1B9AN55</accession>
<dbReference type="InterPro" id="IPR044398">
    <property type="entry name" value="Globin-sensor_dom"/>
</dbReference>
<protein>
    <submittedName>
        <fullName evidence="2">Phosphohydrolase</fullName>
    </submittedName>
</protein>
<feature type="domain" description="HD-GYP" evidence="1">
    <location>
        <begin position="446"/>
        <end position="643"/>
    </location>
</feature>
<dbReference type="SMART" id="SM00471">
    <property type="entry name" value="HDc"/>
    <property type="match status" value="1"/>
</dbReference>
<dbReference type="SUPFAM" id="SSF46458">
    <property type="entry name" value="Globin-like"/>
    <property type="match status" value="1"/>
</dbReference>
<dbReference type="GO" id="GO:0016787">
    <property type="term" value="F:hydrolase activity"/>
    <property type="evidence" value="ECO:0007669"/>
    <property type="project" value="UniProtKB-KW"/>
</dbReference>
<dbReference type="CDD" id="cd00077">
    <property type="entry name" value="HDc"/>
    <property type="match status" value="1"/>
</dbReference>
<keyword evidence="3" id="KW-1185">Reference proteome</keyword>
<dbReference type="GO" id="GO:0020037">
    <property type="term" value="F:heme binding"/>
    <property type="evidence" value="ECO:0007669"/>
    <property type="project" value="InterPro"/>
</dbReference>
<dbReference type="AlphaFoldDB" id="A0A1B9AN55"/>
<dbReference type="InterPro" id="IPR003607">
    <property type="entry name" value="HD/PDEase_dom"/>
</dbReference>
<dbReference type="Gene3D" id="1.10.490.10">
    <property type="entry name" value="Globins"/>
    <property type="match status" value="1"/>
</dbReference>
<keyword evidence="2" id="KW-0378">Hydrolase</keyword>
<gene>
    <name evidence="2" type="ORF">A8F95_09770</name>
</gene>
<dbReference type="InterPro" id="IPR052020">
    <property type="entry name" value="Cyclic_di-GMP/3'3'-cGAMP_PDE"/>
</dbReference>
<dbReference type="Pfam" id="PF11563">
    <property type="entry name" value="Protoglobin"/>
    <property type="match status" value="1"/>
</dbReference>
<dbReference type="InterPro" id="IPR012292">
    <property type="entry name" value="Globin/Proto"/>
</dbReference>
<dbReference type="PANTHER" id="PTHR45228">
    <property type="entry name" value="CYCLIC DI-GMP PHOSPHODIESTERASE TM_0186-RELATED"/>
    <property type="match status" value="1"/>
</dbReference>
<dbReference type="GO" id="GO:0019825">
    <property type="term" value="F:oxygen binding"/>
    <property type="evidence" value="ECO:0007669"/>
    <property type="project" value="InterPro"/>
</dbReference>
<dbReference type="Gene3D" id="1.10.3210.10">
    <property type="entry name" value="Hypothetical protein af1432"/>
    <property type="match status" value="1"/>
</dbReference>
<dbReference type="InterPro" id="IPR009050">
    <property type="entry name" value="Globin-like_sf"/>
</dbReference>
<organism evidence="2 3">
    <name type="scientific">Pseudobacillus wudalianchiensis</name>
    <dbReference type="NCBI Taxonomy" id="1743143"/>
    <lineage>
        <taxon>Bacteria</taxon>
        <taxon>Bacillati</taxon>
        <taxon>Bacillota</taxon>
        <taxon>Bacilli</taxon>
        <taxon>Bacillales</taxon>
        <taxon>Bacillaceae</taxon>
        <taxon>Pseudobacillus</taxon>
    </lineage>
</organism>
<dbReference type="PROSITE" id="PS51832">
    <property type="entry name" value="HD_GYP"/>
    <property type="match status" value="1"/>
</dbReference>
<dbReference type="InterPro" id="IPR037522">
    <property type="entry name" value="HD_GYP_dom"/>
</dbReference>
<evidence type="ECO:0000313" key="2">
    <source>
        <dbReference type="EMBL" id="OCA85364.1"/>
    </source>
</evidence>
<dbReference type="CDD" id="cd01068">
    <property type="entry name" value="globin_sensor"/>
    <property type="match status" value="1"/>
</dbReference>
<dbReference type="EMBL" id="MAYT01000027">
    <property type="protein sequence ID" value="OCA85364.1"/>
    <property type="molecule type" value="Genomic_DNA"/>
</dbReference>
<comment type="caution">
    <text evidence="2">The sequence shown here is derived from an EMBL/GenBank/DDBJ whole genome shotgun (WGS) entry which is preliminary data.</text>
</comment>
<name>A0A1B9AN55_9BACI</name>
<evidence type="ECO:0000313" key="3">
    <source>
        <dbReference type="Proteomes" id="UP000092578"/>
    </source>
</evidence>